<evidence type="ECO:0000313" key="5">
    <source>
        <dbReference type="Proteomes" id="UP000318626"/>
    </source>
</evidence>
<sequence>MSSIPKPILIVTTELGMGGAERCVANVACGLNPSKFPVHVVALAPPPEDPKDALVRQLEDAQIPVTFLGCRTKWQLLSAVNRLKRIIQVNEVDAVWSFLFHANIVSAMATRGMSIRKLQSLRVIEQGSWRRRFQSWAAQRADRVLCVSEGVRQFAAKTLRVPESKLQVIPNGIDVDSIVPTTYAEPVDRKHRIVAVGRLDDQKGFDWLIFRLAQLLREKPEWELVIIGDGQLLPELLVQIESEDLNDSVRLVGWQDDLPSWFRESEIYALSSRWEGMPNALIEAMAHALPVIATDVEGVRELLSGELAVQKVNHWEMPEAEALLRRLIEDPALRQQLGQANRRQIETHFSLRQMIQSYETTLDDVLSGPSPKR</sequence>
<dbReference type="GO" id="GO:0016757">
    <property type="term" value="F:glycosyltransferase activity"/>
    <property type="evidence" value="ECO:0007669"/>
    <property type="project" value="UniProtKB-KW"/>
</dbReference>
<evidence type="ECO:0000313" key="4">
    <source>
        <dbReference type="EMBL" id="QDU76273.1"/>
    </source>
</evidence>
<feature type="domain" description="Glycosyltransferase subfamily 4-like N-terminal" evidence="3">
    <location>
        <begin position="17"/>
        <end position="176"/>
    </location>
</feature>
<keyword evidence="2 4" id="KW-0808">Transferase</keyword>
<evidence type="ECO:0000259" key="3">
    <source>
        <dbReference type="Pfam" id="PF13439"/>
    </source>
</evidence>
<dbReference type="OrthoDB" id="9804196at2"/>
<dbReference type="PANTHER" id="PTHR12526">
    <property type="entry name" value="GLYCOSYLTRANSFERASE"/>
    <property type="match status" value="1"/>
</dbReference>
<dbReference type="RefSeq" id="WP_144974271.1">
    <property type="nucleotide sequence ID" value="NZ_CP036289.1"/>
</dbReference>
<dbReference type="Gene3D" id="3.40.50.2000">
    <property type="entry name" value="Glycogen Phosphorylase B"/>
    <property type="match status" value="2"/>
</dbReference>
<keyword evidence="1 4" id="KW-0328">Glycosyltransferase</keyword>
<dbReference type="SUPFAM" id="SSF53756">
    <property type="entry name" value="UDP-Glycosyltransferase/glycogen phosphorylase"/>
    <property type="match status" value="1"/>
</dbReference>
<dbReference type="Pfam" id="PF13439">
    <property type="entry name" value="Glyco_transf_4"/>
    <property type="match status" value="1"/>
</dbReference>
<evidence type="ECO:0000256" key="2">
    <source>
        <dbReference type="ARBA" id="ARBA00022679"/>
    </source>
</evidence>
<dbReference type="EC" id="2.4.1.291" evidence="4"/>
<dbReference type="AlphaFoldDB" id="A0A518CAL8"/>
<dbReference type="KEGG" id="bvo:Pan97_33190"/>
<dbReference type="InterPro" id="IPR028098">
    <property type="entry name" value="Glyco_trans_4-like_N"/>
</dbReference>
<dbReference type="EMBL" id="CP036289">
    <property type="protein sequence ID" value="QDU76273.1"/>
    <property type="molecule type" value="Genomic_DNA"/>
</dbReference>
<protein>
    <submittedName>
        <fullName evidence="4">N-acetylgalactosamine-N, N'-diacetylbacillosaminyl-diphospho-undecaprenol 4-alpha-N-acetylgalactosaminyltransferase</fullName>
        <ecNumber evidence="4">2.4.1.291</ecNumber>
    </submittedName>
</protein>
<dbReference type="Proteomes" id="UP000318626">
    <property type="component" value="Chromosome"/>
</dbReference>
<dbReference type="Pfam" id="PF13692">
    <property type="entry name" value="Glyco_trans_1_4"/>
    <property type="match status" value="1"/>
</dbReference>
<dbReference type="CDD" id="cd03811">
    <property type="entry name" value="GT4_GT28_WabH-like"/>
    <property type="match status" value="1"/>
</dbReference>
<organism evidence="4 5">
    <name type="scientific">Bremerella volcania</name>
    <dbReference type="NCBI Taxonomy" id="2527984"/>
    <lineage>
        <taxon>Bacteria</taxon>
        <taxon>Pseudomonadati</taxon>
        <taxon>Planctomycetota</taxon>
        <taxon>Planctomycetia</taxon>
        <taxon>Pirellulales</taxon>
        <taxon>Pirellulaceae</taxon>
        <taxon>Bremerella</taxon>
    </lineage>
</organism>
<gene>
    <name evidence="4" type="primary">pglJ_1</name>
    <name evidence="4" type="ORF">Pan97_33190</name>
</gene>
<keyword evidence="5" id="KW-1185">Reference proteome</keyword>
<reference evidence="5" key="1">
    <citation type="submission" date="2019-02" db="EMBL/GenBank/DDBJ databases">
        <title>Deep-cultivation of Planctomycetes and their phenomic and genomic characterization uncovers novel biology.</title>
        <authorList>
            <person name="Wiegand S."/>
            <person name="Jogler M."/>
            <person name="Boedeker C."/>
            <person name="Pinto D."/>
            <person name="Vollmers J."/>
            <person name="Rivas-Marin E."/>
            <person name="Kohn T."/>
            <person name="Peeters S.H."/>
            <person name="Heuer A."/>
            <person name="Rast P."/>
            <person name="Oberbeckmann S."/>
            <person name="Bunk B."/>
            <person name="Jeske O."/>
            <person name="Meyerdierks A."/>
            <person name="Storesund J.E."/>
            <person name="Kallscheuer N."/>
            <person name="Luecker S."/>
            <person name="Lage O.M."/>
            <person name="Pohl T."/>
            <person name="Merkel B.J."/>
            <person name="Hornburger P."/>
            <person name="Mueller R.-W."/>
            <person name="Bruemmer F."/>
            <person name="Labrenz M."/>
            <person name="Spormann A.M."/>
            <person name="Op den Camp H."/>
            <person name="Overmann J."/>
            <person name="Amann R."/>
            <person name="Jetten M.S.M."/>
            <person name="Mascher T."/>
            <person name="Medema M.H."/>
            <person name="Devos D.P."/>
            <person name="Kaster A.-K."/>
            <person name="Ovreas L."/>
            <person name="Rohde M."/>
            <person name="Galperin M.Y."/>
            <person name="Jogler C."/>
        </authorList>
    </citation>
    <scope>NUCLEOTIDE SEQUENCE [LARGE SCALE GENOMIC DNA]</scope>
    <source>
        <strain evidence="5">Pan97</strain>
    </source>
</reference>
<accession>A0A518CAL8</accession>
<dbReference type="PANTHER" id="PTHR12526:SF510">
    <property type="entry name" value="D-INOSITOL 3-PHOSPHATE GLYCOSYLTRANSFERASE"/>
    <property type="match status" value="1"/>
</dbReference>
<name>A0A518CAL8_9BACT</name>
<evidence type="ECO:0000256" key="1">
    <source>
        <dbReference type="ARBA" id="ARBA00022676"/>
    </source>
</evidence>
<proteinExistence type="predicted"/>